<name>A0A7S3IMW8_9SPIT</name>
<proteinExistence type="predicted"/>
<gene>
    <name evidence="1" type="ORF">SINC0208_LOCUS7511</name>
</gene>
<protein>
    <submittedName>
        <fullName evidence="1">Uncharacterized protein</fullName>
    </submittedName>
</protein>
<reference evidence="1" key="1">
    <citation type="submission" date="2021-01" db="EMBL/GenBank/DDBJ databases">
        <authorList>
            <person name="Corre E."/>
            <person name="Pelletier E."/>
            <person name="Niang G."/>
            <person name="Scheremetjew M."/>
            <person name="Finn R."/>
            <person name="Kale V."/>
            <person name="Holt S."/>
            <person name="Cochrane G."/>
            <person name="Meng A."/>
            <person name="Brown T."/>
            <person name="Cohen L."/>
        </authorList>
    </citation>
    <scope>NUCLEOTIDE SEQUENCE</scope>
    <source>
        <strain evidence="1">S3</strain>
    </source>
</reference>
<sequence>MGQAVLDGNLKRKTFGKGLYYVVNQTNLGNSPYNILEKYKSLAEAKAQYDKTEQGSFSKILVDGTSGKVVEQAGEASWVAQNLMYMYEHVQGKVFNGRFRV</sequence>
<dbReference type="AlphaFoldDB" id="A0A7S3IMW8"/>
<dbReference type="EMBL" id="HBIH01018786">
    <property type="protein sequence ID" value="CAE0326884.1"/>
    <property type="molecule type" value="Transcribed_RNA"/>
</dbReference>
<organism evidence="1">
    <name type="scientific">Strombidium inclinatum</name>
    <dbReference type="NCBI Taxonomy" id="197538"/>
    <lineage>
        <taxon>Eukaryota</taxon>
        <taxon>Sar</taxon>
        <taxon>Alveolata</taxon>
        <taxon>Ciliophora</taxon>
        <taxon>Intramacronucleata</taxon>
        <taxon>Spirotrichea</taxon>
        <taxon>Oligotrichia</taxon>
        <taxon>Strombidiidae</taxon>
        <taxon>Strombidium</taxon>
    </lineage>
</organism>
<evidence type="ECO:0000313" key="1">
    <source>
        <dbReference type="EMBL" id="CAE0326884.1"/>
    </source>
</evidence>
<accession>A0A7S3IMW8</accession>